<dbReference type="Proteomes" id="UP000189733">
    <property type="component" value="Unassembled WGS sequence"/>
</dbReference>
<evidence type="ECO:0000256" key="1">
    <source>
        <dbReference type="ARBA" id="ARBA00022801"/>
    </source>
</evidence>
<dbReference type="OrthoDB" id="9789133at2"/>
<dbReference type="AlphaFoldDB" id="A0A1T4VP68"/>
<gene>
    <name evidence="4" type="ORF">SAMN02745702_00668</name>
</gene>
<protein>
    <recommendedName>
        <fullName evidence="2">UPF0173 metal-dependent hydrolase SAMN02745702_00668</fullName>
    </recommendedName>
</protein>
<dbReference type="InterPro" id="IPR001279">
    <property type="entry name" value="Metallo-B-lactamas"/>
</dbReference>
<organism evidence="4 5">
    <name type="scientific">Desulfobaculum bizertense DSM 18034</name>
    <dbReference type="NCBI Taxonomy" id="1121442"/>
    <lineage>
        <taxon>Bacteria</taxon>
        <taxon>Pseudomonadati</taxon>
        <taxon>Thermodesulfobacteriota</taxon>
        <taxon>Desulfovibrionia</taxon>
        <taxon>Desulfovibrionales</taxon>
        <taxon>Desulfovibrionaceae</taxon>
        <taxon>Desulfobaculum</taxon>
    </lineage>
</organism>
<dbReference type="SMART" id="SM00849">
    <property type="entry name" value="Lactamase_B"/>
    <property type="match status" value="1"/>
</dbReference>
<dbReference type="InterPro" id="IPR036866">
    <property type="entry name" value="RibonucZ/Hydroxyglut_hydro"/>
</dbReference>
<sequence length="233" mass="24677">MSLSVTWYSHANFLLEYDGVRILIDPFFTGNPQAPCTADEIAPVDAVLVTHDHGDHVGDAVALCAKHNVPLVTIVGTAEKLQQQGVPADCIANGIGMNIGGTLEIKGVKITMTQAFHSSESGAPTGFILRFPDGTTVYHAGDTGIFSSMQLFGELYSIDVAMLPIGGVFTMDPLQAAKACELLGCSTVIPMHWGTFPVLEQNTEHFAQALAARGLNAVKMLAPEPGTAVILEK</sequence>
<dbReference type="PANTHER" id="PTHR43546:SF3">
    <property type="entry name" value="UPF0173 METAL-DEPENDENT HYDROLASE MJ1163"/>
    <property type="match status" value="1"/>
</dbReference>
<dbReference type="Gene3D" id="3.60.15.10">
    <property type="entry name" value="Ribonuclease Z/Hydroxyacylglutathione hydrolase-like"/>
    <property type="match status" value="1"/>
</dbReference>
<comment type="similarity">
    <text evidence="2">Belongs to the UPF0173 family.</text>
</comment>
<keyword evidence="1 2" id="KW-0378">Hydrolase</keyword>
<feature type="domain" description="Metallo-beta-lactamase" evidence="3">
    <location>
        <begin position="9"/>
        <end position="192"/>
    </location>
</feature>
<evidence type="ECO:0000313" key="5">
    <source>
        <dbReference type="Proteomes" id="UP000189733"/>
    </source>
</evidence>
<dbReference type="RefSeq" id="WP_078683982.1">
    <property type="nucleotide sequence ID" value="NZ_FUYA01000002.1"/>
</dbReference>
<dbReference type="PANTHER" id="PTHR43546">
    <property type="entry name" value="UPF0173 METAL-DEPENDENT HYDROLASE MJ1163-RELATED"/>
    <property type="match status" value="1"/>
</dbReference>
<dbReference type="NCBIfam" id="NF001911">
    <property type="entry name" value="PRK00685.1"/>
    <property type="match status" value="1"/>
</dbReference>
<evidence type="ECO:0000259" key="3">
    <source>
        <dbReference type="SMART" id="SM00849"/>
    </source>
</evidence>
<evidence type="ECO:0000313" key="4">
    <source>
        <dbReference type="EMBL" id="SKA66764.1"/>
    </source>
</evidence>
<dbReference type="GO" id="GO:0016787">
    <property type="term" value="F:hydrolase activity"/>
    <property type="evidence" value="ECO:0007669"/>
    <property type="project" value="UniProtKB-UniRule"/>
</dbReference>
<name>A0A1T4VP68_9BACT</name>
<dbReference type="STRING" id="1121442.SAMN02745702_00668"/>
<dbReference type="InterPro" id="IPR050114">
    <property type="entry name" value="UPF0173_UPF0282_UlaG_hydrolase"/>
</dbReference>
<dbReference type="HAMAP" id="MF_00457">
    <property type="entry name" value="UPF0173"/>
    <property type="match status" value="1"/>
</dbReference>
<reference evidence="4 5" key="1">
    <citation type="submission" date="2017-02" db="EMBL/GenBank/DDBJ databases">
        <authorList>
            <person name="Peterson S.W."/>
        </authorList>
    </citation>
    <scope>NUCLEOTIDE SEQUENCE [LARGE SCALE GENOMIC DNA]</scope>
    <source>
        <strain evidence="4 5">DSM 18034</strain>
    </source>
</reference>
<dbReference type="InterPro" id="IPR022877">
    <property type="entry name" value="UPF0173"/>
</dbReference>
<proteinExistence type="inferred from homology"/>
<dbReference type="SUPFAM" id="SSF56281">
    <property type="entry name" value="Metallo-hydrolase/oxidoreductase"/>
    <property type="match status" value="1"/>
</dbReference>
<keyword evidence="5" id="KW-1185">Reference proteome</keyword>
<accession>A0A1T4VP68</accession>
<dbReference type="EMBL" id="FUYA01000002">
    <property type="protein sequence ID" value="SKA66764.1"/>
    <property type="molecule type" value="Genomic_DNA"/>
</dbReference>
<evidence type="ECO:0000256" key="2">
    <source>
        <dbReference type="HAMAP-Rule" id="MF_00457"/>
    </source>
</evidence>
<dbReference type="Pfam" id="PF12706">
    <property type="entry name" value="Lactamase_B_2"/>
    <property type="match status" value="1"/>
</dbReference>